<dbReference type="EMBL" id="JBJHZX010000004">
    <property type="protein sequence ID" value="MFL0194734.1"/>
    <property type="molecule type" value="Genomic_DNA"/>
</dbReference>
<feature type="signal peptide" evidence="1">
    <location>
        <begin position="1"/>
        <end position="30"/>
    </location>
</feature>
<accession>A0ABW8SFB1</accession>
<evidence type="ECO:0000313" key="2">
    <source>
        <dbReference type="EMBL" id="MFL0194734.1"/>
    </source>
</evidence>
<feature type="chain" id="PRO_5045184446" description="DUF2680 domain-containing protein" evidence="1">
    <location>
        <begin position="31"/>
        <end position="133"/>
    </location>
</feature>
<keyword evidence="1" id="KW-0732">Signal</keyword>
<evidence type="ECO:0000256" key="1">
    <source>
        <dbReference type="SAM" id="SignalP"/>
    </source>
</evidence>
<comment type="caution">
    <text evidence="2">The sequence shown here is derived from an EMBL/GenBank/DDBJ whole genome shotgun (WGS) entry which is preliminary data.</text>
</comment>
<proteinExistence type="predicted"/>
<dbReference type="RefSeq" id="WP_406790857.1">
    <property type="nucleotide sequence ID" value="NZ_JBJHZX010000004.1"/>
</dbReference>
<protein>
    <recommendedName>
        <fullName evidence="4">DUF2680 domain-containing protein</fullName>
    </recommendedName>
</protein>
<evidence type="ECO:0000313" key="3">
    <source>
        <dbReference type="Proteomes" id="UP001623660"/>
    </source>
</evidence>
<reference evidence="2 3" key="1">
    <citation type="submission" date="2024-11" db="EMBL/GenBank/DDBJ databases">
        <authorList>
            <person name="Heng Y.C."/>
            <person name="Lim A.C.H."/>
            <person name="Lee J.K.Y."/>
            <person name="Kittelmann S."/>
        </authorList>
    </citation>
    <scope>NUCLEOTIDE SEQUENCE [LARGE SCALE GENOMIC DNA]</scope>
    <source>
        <strain evidence="2 3">WILCCON 0269</strain>
    </source>
</reference>
<evidence type="ECO:0008006" key="4">
    <source>
        <dbReference type="Google" id="ProtNLM"/>
    </source>
</evidence>
<organism evidence="2 3">
    <name type="scientific">Candidatus Clostridium eludens</name>
    <dbReference type="NCBI Taxonomy" id="3381663"/>
    <lineage>
        <taxon>Bacteria</taxon>
        <taxon>Bacillati</taxon>
        <taxon>Bacillota</taxon>
        <taxon>Clostridia</taxon>
        <taxon>Eubacteriales</taxon>
        <taxon>Clostridiaceae</taxon>
        <taxon>Clostridium</taxon>
    </lineage>
</organism>
<sequence>MLKMKYKLLSALVLTVPLLVNTGIATTVHASPANNVKTNIVYKSHYSFENFKTKLDGLAAAGSISPSQENIILNLYYNNKITTRETFKAQLDALVAAGSITQNQAVSILNAFSGWGPSWQVPAHNIKPHNPSK</sequence>
<gene>
    <name evidence="2" type="ORF">ACJDU8_03975</name>
</gene>
<keyword evidence="3" id="KW-1185">Reference proteome</keyword>
<name>A0ABW8SFB1_9CLOT</name>
<dbReference type="Proteomes" id="UP001623660">
    <property type="component" value="Unassembled WGS sequence"/>
</dbReference>